<keyword evidence="4 6" id="KW-0479">Metal-binding</keyword>
<evidence type="ECO:0000313" key="10">
    <source>
        <dbReference type="Proteomes" id="UP000007129"/>
    </source>
</evidence>
<dbReference type="InParanoid" id="K2RHI7"/>
<organism evidence="9 10">
    <name type="scientific">Macrophomina phaseolina (strain MS6)</name>
    <name type="common">Charcoal rot fungus</name>
    <dbReference type="NCBI Taxonomy" id="1126212"/>
    <lineage>
        <taxon>Eukaryota</taxon>
        <taxon>Fungi</taxon>
        <taxon>Dikarya</taxon>
        <taxon>Ascomycota</taxon>
        <taxon>Pezizomycotina</taxon>
        <taxon>Dothideomycetes</taxon>
        <taxon>Dothideomycetes incertae sedis</taxon>
        <taxon>Botryosphaeriales</taxon>
        <taxon>Botryosphaeriaceae</taxon>
        <taxon>Macrophomina</taxon>
    </lineage>
</organism>
<dbReference type="PANTHER" id="PTHR24305:SF210">
    <property type="entry name" value="CYTOCHROME P450 MONOOXYGENASE ASQL-RELATED"/>
    <property type="match status" value="1"/>
</dbReference>
<keyword evidence="7" id="KW-0560">Oxidoreductase</keyword>
<dbReference type="AlphaFoldDB" id="K2RHI7"/>
<dbReference type="PRINTS" id="PR00385">
    <property type="entry name" value="P450"/>
</dbReference>
<dbReference type="GO" id="GO:0005506">
    <property type="term" value="F:iron ion binding"/>
    <property type="evidence" value="ECO:0007669"/>
    <property type="project" value="InterPro"/>
</dbReference>
<protein>
    <submittedName>
        <fullName evidence="9">Cytochrome P450</fullName>
    </submittedName>
</protein>
<dbReference type="eggNOG" id="KOG0157">
    <property type="taxonomic scope" value="Eukaryota"/>
</dbReference>
<dbReference type="CDD" id="cd11058">
    <property type="entry name" value="CYP60B-like"/>
    <property type="match status" value="1"/>
</dbReference>
<dbReference type="PANTHER" id="PTHR24305">
    <property type="entry name" value="CYTOCHROME P450"/>
    <property type="match status" value="1"/>
</dbReference>
<dbReference type="Pfam" id="PF00067">
    <property type="entry name" value="p450"/>
    <property type="match status" value="1"/>
</dbReference>
<dbReference type="GO" id="GO:0020037">
    <property type="term" value="F:heme binding"/>
    <property type="evidence" value="ECO:0007669"/>
    <property type="project" value="InterPro"/>
</dbReference>
<evidence type="ECO:0000256" key="4">
    <source>
        <dbReference type="ARBA" id="ARBA00022723"/>
    </source>
</evidence>
<comment type="similarity">
    <text evidence="2 7">Belongs to the cytochrome P450 family.</text>
</comment>
<dbReference type="SUPFAM" id="SSF48264">
    <property type="entry name" value="Cytochrome P450"/>
    <property type="match status" value="1"/>
</dbReference>
<keyword evidence="3 6" id="KW-0349">Heme</keyword>
<dbReference type="OrthoDB" id="1470350at2759"/>
<evidence type="ECO:0000256" key="6">
    <source>
        <dbReference type="PIRSR" id="PIRSR602401-1"/>
    </source>
</evidence>
<evidence type="ECO:0000256" key="2">
    <source>
        <dbReference type="ARBA" id="ARBA00010617"/>
    </source>
</evidence>
<evidence type="ECO:0000256" key="8">
    <source>
        <dbReference type="SAM" id="SignalP"/>
    </source>
</evidence>
<keyword evidence="8" id="KW-0732">Signal</keyword>
<dbReference type="Proteomes" id="UP000007129">
    <property type="component" value="Unassembled WGS sequence"/>
</dbReference>
<dbReference type="Gene3D" id="1.10.630.10">
    <property type="entry name" value="Cytochrome P450"/>
    <property type="match status" value="1"/>
</dbReference>
<feature type="signal peptide" evidence="8">
    <location>
        <begin position="1"/>
        <end position="20"/>
    </location>
</feature>
<name>K2RHI7_MACPH</name>
<accession>K2RHI7</accession>
<dbReference type="EMBL" id="AHHD01000612">
    <property type="protein sequence ID" value="EKG09544.1"/>
    <property type="molecule type" value="Genomic_DNA"/>
</dbReference>
<dbReference type="InterPro" id="IPR001128">
    <property type="entry name" value="Cyt_P450"/>
</dbReference>
<evidence type="ECO:0000256" key="5">
    <source>
        <dbReference type="ARBA" id="ARBA00023004"/>
    </source>
</evidence>
<feature type="chain" id="PRO_5003864201" evidence="8">
    <location>
        <begin position="21"/>
        <end position="519"/>
    </location>
</feature>
<dbReference type="InterPro" id="IPR002401">
    <property type="entry name" value="Cyt_P450_E_grp-I"/>
</dbReference>
<comment type="caution">
    <text evidence="9">The sequence shown here is derived from an EMBL/GenBank/DDBJ whole genome shotgun (WGS) entry which is preliminary data.</text>
</comment>
<dbReference type="GO" id="GO:0016705">
    <property type="term" value="F:oxidoreductase activity, acting on paired donors, with incorporation or reduction of molecular oxygen"/>
    <property type="evidence" value="ECO:0007669"/>
    <property type="project" value="InterPro"/>
</dbReference>
<gene>
    <name evidence="9" type="ORF">MPH_13394</name>
</gene>
<evidence type="ECO:0000256" key="7">
    <source>
        <dbReference type="RuleBase" id="RU000461"/>
    </source>
</evidence>
<evidence type="ECO:0000256" key="1">
    <source>
        <dbReference type="ARBA" id="ARBA00001971"/>
    </source>
</evidence>
<dbReference type="VEuPathDB" id="FungiDB:MPH_13394"/>
<evidence type="ECO:0000256" key="3">
    <source>
        <dbReference type="ARBA" id="ARBA00022617"/>
    </source>
</evidence>
<dbReference type="InterPro" id="IPR017972">
    <property type="entry name" value="Cyt_P450_CS"/>
</dbReference>
<comment type="cofactor">
    <cofactor evidence="1 6">
        <name>heme</name>
        <dbReference type="ChEBI" id="CHEBI:30413"/>
    </cofactor>
</comment>
<dbReference type="PROSITE" id="PS00086">
    <property type="entry name" value="CYTOCHROME_P450"/>
    <property type="match status" value="1"/>
</dbReference>
<reference evidence="9 10" key="1">
    <citation type="journal article" date="2012" name="BMC Genomics">
        <title>Tools to kill: Genome of one of the most destructive plant pathogenic fungi Macrophomina phaseolina.</title>
        <authorList>
            <person name="Islam M.S."/>
            <person name="Haque M.S."/>
            <person name="Islam M.M."/>
            <person name="Emdad E.M."/>
            <person name="Halim A."/>
            <person name="Hossen Q.M.M."/>
            <person name="Hossain M.Z."/>
            <person name="Ahmed B."/>
            <person name="Rahim S."/>
            <person name="Rahman M.S."/>
            <person name="Alam M.M."/>
            <person name="Hou S."/>
            <person name="Wan X."/>
            <person name="Saito J.A."/>
            <person name="Alam M."/>
        </authorList>
    </citation>
    <scope>NUCLEOTIDE SEQUENCE [LARGE SCALE GENOMIC DNA]</scope>
    <source>
        <strain evidence="9 10">MS6</strain>
    </source>
</reference>
<dbReference type="PRINTS" id="PR00463">
    <property type="entry name" value="EP450I"/>
</dbReference>
<sequence length="519" mass="58196">MDLLLHILVFCSSVLALAAAKILYNVHFHPAAAYPGPLLARATRLYYMYYRMSGRLEFKIKELHDRYGRVVRVAPDELSYNGGTAWDDIYGLRSKRRQGPNLAKDPHFYMGAEAPNGQKNLGAANDADHSRIRSVLSHAFSDRAIQNQHATIKEHVDRLIARLRETEGIATDAVRWMHHLTYDVIVHLALGQRARSLDCDGWHPQARAVFEGIREGVCLIEVLRLMPAKRLVLKLLLLLFGRARRRNFEASVAKATLRMEADAGDERDFMSYILRANETGREMTASEITTNSALFIDAGSETTASMLSGCLFYLLKNPASLEKLTTTIRNTYAAEDDMTPTSLAQIPYVNAVIDESLRMFMPVPASLPRVTPAPDVVSTPPTPAQVCGERVPAGIIVGVNQYAAYRSADNFKQPYSFVPERWLGDERFADDNRAVVQPFSTGPRNCIGKNLARAEIRLALARIVWTFDLELMPECRNWHDEMKTWFVWYKSNLQISFKPRDGGHLRAGAGSAQPSLACS</sequence>
<dbReference type="InterPro" id="IPR036396">
    <property type="entry name" value="Cyt_P450_sf"/>
</dbReference>
<dbReference type="STRING" id="1126212.K2RHI7"/>
<keyword evidence="5 6" id="KW-0408">Iron</keyword>
<dbReference type="GO" id="GO:0004497">
    <property type="term" value="F:monooxygenase activity"/>
    <property type="evidence" value="ECO:0007669"/>
    <property type="project" value="UniProtKB-KW"/>
</dbReference>
<keyword evidence="7" id="KW-0503">Monooxygenase</keyword>
<proteinExistence type="inferred from homology"/>
<evidence type="ECO:0000313" key="9">
    <source>
        <dbReference type="EMBL" id="EKG09544.1"/>
    </source>
</evidence>
<dbReference type="HOGENOM" id="CLU_001570_14_11_1"/>
<feature type="binding site" description="axial binding residue" evidence="6">
    <location>
        <position position="446"/>
    </location>
    <ligand>
        <name>heme</name>
        <dbReference type="ChEBI" id="CHEBI:30413"/>
    </ligand>
    <ligandPart>
        <name>Fe</name>
        <dbReference type="ChEBI" id="CHEBI:18248"/>
    </ligandPart>
</feature>
<dbReference type="InterPro" id="IPR050121">
    <property type="entry name" value="Cytochrome_P450_monoxygenase"/>
</dbReference>